<comment type="caution">
    <text evidence="4">The sequence shown here is derived from an EMBL/GenBank/DDBJ whole genome shotgun (WGS) entry which is preliminary data.</text>
</comment>
<feature type="transmembrane region" description="Helical" evidence="1">
    <location>
        <begin position="240"/>
        <end position="264"/>
    </location>
</feature>
<keyword evidence="4" id="KW-0808">Transferase</keyword>
<sequence>MNTNPAWPLDVSIVMPCLNEELSLPHCIANATEALDRIKAEYGLSGEIVIADNGSTDGSQALAASLGARVVDVAEKGYGAAIIGGFTQAQGRFLVMGDADGSYDFRDSVAMIGKLLDGAELCMGSRFKGGIKPGAMPWKNRYIGNPVLTGILNLFFRSGVDDAHCGLRAIRKDTFLNLGLSGTGMEFASEMLIKASLRGVRIDEVPATLSPDLRDRPPHLRPWRDGWRHLRYLLMLSPTWLFGLPAMMSMAAGLALLAVALLQYLVPGTAPQIGSYWTLLGSALVSIGHLSFLLALSAHLYGIRAGYRAPTGVTRLAARVANLETMLLSGLGLFGLGAVILGFVYLQWINRDYQSLANVLLPTLGTLCLTLGMQNMLGGFLLAIIGGHKASFFERAPDTAGPGKGRA</sequence>
<evidence type="ECO:0000259" key="2">
    <source>
        <dbReference type="Pfam" id="PF00535"/>
    </source>
</evidence>
<name>A0A842I625_9RHOB</name>
<dbReference type="PANTHER" id="PTHR48090">
    <property type="entry name" value="UNDECAPRENYL-PHOSPHATE 4-DEOXY-4-FORMAMIDO-L-ARABINOSE TRANSFERASE-RELATED"/>
    <property type="match status" value="1"/>
</dbReference>
<keyword evidence="1" id="KW-1133">Transmembrane helix</keyword>
<dbReference type="InterPro" id="IPR001173">
    <property type="entry name" value="Glyco_trans_2-like"/>
</dbReference>
<dbReference type="InterPro" id="IPR050256">
    <property type="entry name" value="Glycosyltransferase_2"/>
</dbReference>
<keyword evidence="1" id="KW-0472">Membrane</keyword>
<dbReference type="Gene3D" id="3.90.550.10">
    <property type="entry name" value="Spore Coat Polysaccharide Biosynthesis Protein SpsA, Chain A"/>
    <property type="match status" value="1"/>
</dbReference>
<feature type="domain" description="Low-salt glycan biosynthesis hexosyltransferase Agl6 C-terminal transmembrane region" evidence="3">
    <location>
        <begin position="297"/>
        <end position="385"/>
    </location>
</feature>
<organism evidence="4 5">
    <name type="scientific">Paragemmobacter straminiformis</name>
    <dbReference type="NCBI Taxonomy" id="2045119"/>
    <lineage>
        <taxon>Bacteria</taxon>
        <taxon>Pseudomonadati</taxon>
        <taxon>Pseudomonadota</taxon>
        <taxon>Alphaproteobacteria</taxon>
        <taxon>Rhodobacterales</taxon>
        <taxon>Paracoccaceae</taxon>
        <taxon>Paragemmobacter</taxon>
    </lineage>
</organism>
<keyword evidence="1" id="KW-0812">Transmembrane</keyword>
<feature type="domain" description="Glycosyltransferase 2-like" evidence="2">
    <location>
        <begin position="12"/>
        <end position="175"/>
    </location>
</feature>
<evidence type="ECO:0000256" key="1">
    <source>
        <dbReference type="SAM" id="Phobius"/>
    </source>
</evidence>
<feature type="transmembrane region" description="Helical" evidence="1">
    <location>
        <begin position="360"/>
        <end position="385"/>
    </location>
</feature>
<proteinExistence type="predicted"/>
<gene>
    <name evidence="4" type="ORF">H7F16_05895</name>
</gene>
<dbReference type="EMBL" id="JACLQD010000002">
    <property type="protein sequence ID" value="MBC2835031.1"/>
    <property type="molecule type" value="Genomic_DNA"/>
</dbReference>
<dbReference type="GO" id="GO:0016740">
    <property type="term" value="F:transferase activity"/>
    <property type="evidence" value="ECO:0007669"/>
    <property type="project" value="UniProtKB-KW"/>
</dbReference>
<keyword evidence="5" id="KW-1185">Reference proteome</keyword>
<evidence type="ECO:0000259" key="3">
    <source>
        <dbReference type="Pfam" id="PF26629"/>
    </source>
</evidence>
<dbReference type="CDD" id="cd04179">
    <property type="entry name" value="DPM_DPG-synthase_like"/>
    <property type="match status" value="1"/>
</dbReference>
<dbReference type="InterPro" id="IPR058718">
    <property type="entry name" value="Agl6_TM_C"/>
</dbReference>
<dbReference type="Proteomes" id="UP000555411">
    <property type="component" value="Unassembled WGS sequence"/>
</dbReference>
<dbReference type="Pfam" id="PF00535">
    <property type="entry name" value="Glycos_transf_2"/>
    <property type="match status" value="1"/>
</dbReference>
<evidence type="ECO:0000313" key="4">
    <source>
        <dbReference type="EMBL" id="MBC2835031.1"/>
    </source>
</evidence>
<dbReference type="AlphaFoldDB" id="A0A842I625"/>
<dbReference type="PANTHER" id="PTHR48090:SF7">
    <property type="entry name" value="RFBJ PROTEIN"/>
    <property type="match status" value="1"/>
</dbReference>
<reference evidence="4 5" key="1">
    <citation type="journal article" date="2017" name="Int. J. Syst. Evol. Microbiol.">
        <title>Gemmobacter straminiformis sp. nov., isolated from an artificial fountain.</title>
        <authorList>
            <person name="Kang J.Y."/>
            <person name="Kim M.J."/>
            <person name="Chun J."/>
            <person name="Son K.P."/>
            <person name="Jahng K.Y."/>
        </authorList>
    </citation>
    <scope>NUCLEOTIDE SEQUENCE [LARGE SCALE GENOMIC DNA]</scope>
    <source>
        <strain evidence="4 5">CAM-8</strain>
    </source>
</reference>
<dbReference type="InterPro" id="IPR029044">
    <property type="entry name" value="Nucleotide-diphossugar_trans"/>
</dbReference>
<dbReference type="SUPFAM" id="SSF53448">
    <property type="entry name" value="Nucleotide-diphospho-sugar transferases"/>
    <property type="match status" value="1"/>
</dbReference>
<accession>A0A842I625</accession>
<evidence type="ECO:0000313" key="5">
    <source>
        <dbReference type="Proteomes" id="UP000555411"/>
    </source>
</evidence>
<protein>
    <submittedName>
        <fullName evidence="4">Glycosyltransferase family 2 protein</fullName>
    </submittedName>
</protein>
<dbReference type="RefSeq" id="WP_185796665.1">
    <property type="nucleotide sequence ID" value="NZ_JACLQD010000002.1"/>
</dbReference>
<feature type="transmembrane region" description="Helical" evidence="1">
    <location>
        <begin position="276"/>
        <end position="302"/>
    </location>
</feature>
<dbReference type="Pfam" id="PF26629">
    <property type="entry name" value="GT2_TM_C"/>
    <property type="match status" value="1"/>
</dbReference>
<feature type="transmembrane region" description="Helical" evidence="1">
    <location>
        <begin position="323"/>
        <end position="348"/>
    </location>
</feature>